<proteinExistence type="predicted"/>
<keyword evidence="2" id="KW-1185">Reference proteome</keyword>
<dbReference type="Proteomes" id="UP000179636">
    <property type="component" value="Unassembled WGS sequence"/>
</dbReference>
<accession>A0A1S1JXT6</accession>
<organism evidence="1 2">
    <name type="scientific">Mycobacterium syngnathidarum</name>
    <dbReference type="NCBI Taxonomy" id="1908205"/>
    <lineage>
        <taxon>Bacteria</taxon>
        <taxon>Bacillati</taxon>
        <taxon>Actinomycetota</taxon>
        <taxon>Actinomycetes</taxon>
        <taxon>Mycobacteriales</taxon>
        <taxon>Mycobacteriaceae</taxon>
        <taxon>Mycobacterium</taxon>
    </lineage>
</organism>
<evidence type="ECO:0000313" key="1">
    <source>
        <dbReference type="EMBL" id="OHT93468.1"/>
    </source>
</evidence>
<accession>A0A1Q9WBU8</accession>
<dbReference type="OrthoDB" id="72630at2"/>
<dbReference type="SUPFAM" id="SSF55961">
    <property type="entry name" value="Bet v1-like"/>
    <property type="match status" value="1"/>
</dbReference>
<evidence type="ECO:0000313" key="2">
    <source>
        <dbReference type="Proteomes" id="UP000179636"/>
    </source>
</evidence>
<dbReference type="STRING" id="1908205.BKG60_12740"/>
<dbReference type="AlphaFoldDB" id="A0A1Q9WBU8"/>
<reference evidence="1 2" key="1">
    <citation type="submission" date="2016-10" db="EMBL/GenBank/DDBJ databases">
        <title>Evaluation of Human, Animal and Environmental Mycobacterium chelonae Isolates by Core Genome Phylogenomic Analysis, Targeted Gene Comparison, and Anti-microbial Susceptibility Patterns: A Tale of Mistaken Identities.</title>
        <authorList>
            <person name="Fogelson S.B."/>
            <person name="Camus A.C."/>
            <person name="Lorenz W."/>
            <person name="Vasireddy R."/>
            <person name="Vasireddy S."/>
            <person name="Smith T."/>
            <person name="Brown-Elliott B.A."/>
            <person name="Wallace R.J.Jr."/>
            <person name="Hasan N.A."/>
            <person name="Reischl U."/>
            <person name="Sanchez S."/>
        </authorList>
    </citation>
    <scope>NUCLEOTIDE SEQUENCE [LARGE SCALE GENOMIC DNA]</scope>
    <source>
        <strain evidence="1 2">24999</strain>
    </source>
</reference>
<comment type="caution">
    <text evidence="1">The sequence shown here is derived from an EMBL/GenBank/DDBJ whole genome shotgun (WGS) entry which is preliminary data.</text>
</comment>
<dbReference type="EMBL" id="MLHV01000022">
    <property type="protein sequence ID" value="OHT93468.1"/>
    <property type="molecule type" value="Genomic_DNA"/>
</dbReference>
<dbReference type="Gene3D" id="3.30.530.20">
    <property type="match status" value="1"/>
</dbReference>
<sequence>MSIWIGRARRSVSGEVPAPPEQVRAFYVDLDNISQVHPLVQWVRSTSRLELADGYQQGCRVRDRIPLGPLTLPITYRARLIVPATGAVTAQARQFPQVRLDSRVDFAVTATGTRITEELRIAAPRPLLAITVGQAVAAHTAMLAAIGKLFGACSPRKGE</sequence>
<protein>
    <submittedName>
        <fullName evidence="1">Polyketide cyclase / dehydrase and lipid transport</fullName>
    </submittedName>
</protein>
<dbReference type="InterPro" id="IPR023393">
    <property type="entry name" value="START-like_dom_sf"/>
</dbReference>
<dbReference type="RefSeq" id="WP_070946124.1">
    <property type="nucleotide sequence ID" value="NZ_MLCL01000039.1"/>
</dbReference>
<dbReference type="CDD" id="cd07812">
    <property type="entry name" value="SRPBCC"/>
    <property type="match status" value="1"/>
</dbReference>
<name>A0A1Q9WBU8_9MYCO</name>
<gene>
    <name evidence="1" type="ORF">BKG61_21145</name>
</gene>